<keyword evidence="3" id="KW-1185">Reference proteome</keyword>
<feature type="transmembrane region" description="Helical" evidence="1">
    <location>
        <begin position="21"/>
        <end position="45"/>
    </location>
</feature>
<dbReference type="AlphaFoldDB" id="A0AAD9L6M7"/>
<comment type="caution">
    <text evidence="2">The sequence shown here is derived from an EMBL/GenBank/DDBJ whole genome shotgun (WGS) entry which is preliminary data.</text>
</comment>
<reference evidence="2" key="1">
    <citation type="submission" date="2023-02" db="EMBL/GenBank/DDBJ databases">
        <title>Identification and recombinant expression of a fungal hydrolase from Papiliotrema laurentii that hydrolyzes apple cutin and clears colloidal polyester polyurethane.</title>
        <authorList>
            <consortium name="DOE Joint Genome Institute"/>
            <person name="Roman V.A."/>
            <person name="Bojanowski C."/>
            <person name="Crable B.R."/>
            <person name="Wagner D.N."/>
            <person name="Hung C.S."/>
            <person name="Nadeau L.J."/>
            <person name="Schratz L."/>
            <person name="Haridas S."/>
            <person name="Pangilinan J."/>
            <person name="Lipzen A."/>
            <person name="Na H."/>
            <person name="Yan M."/>
            <person name="Ng V."/>
            <person name="Grigoriev I.V."/>
            <person name="Spatafora J.W."/>
            <person name="Barlow D."/>
            <person name="Biffinger J."/>
            <person name="Kelley-Loughnane N."/>
            <person name="Varaljay V.A."/>
            <person name="Crookes-Goodson W.J."/>
        </authorList>
    </citation>
    <scope>NUCLEOTIDE SEQUENCE</scope>
    <source>
        <strain evidence="2">5307AH</strain>
    </source>
</reference>
<proteinExistence type="predicted"/>
<evidence type="ECO:0000313" key="2">
    <source>
        <dbReference type="EMBL" id="KAK1924742.1"/>
    </source>
</evidence>
<feature type="transmembrane region" description="Helical" evidence="1">
    <location>
        <begin position="65"/>
        <end position="88"/>
    </location>
</feature>
<dbReference type="Pfam" id="PF15159">
    <property type="entry name" value="PIG-Y"/>
    <property type="match status" value="1"/>
</dbReference>
<accession>A0AAD9L6M7</accession>
<evidence type="ECO:0000256" key="1">
    <source>
        <dbReference type="SAM" id="Phobius"/>
    </source>
</evidence>
<gene>
    <name evidence="2" type="ORF">DB88DRAFT_509816</name>
</gene>
<dbReference type="EMBL" id="JAODAN010000004">
    <property type="protein sequence ID" value="KAK1924742.1"/>
    <property type="molecule type" value="Genomic_DNA"/>
</dbReference>
<protein>
    <submittedName>
        <fullName evidence="2">Uncharacterized protein</fullName>
    </submittedName>
</protein>
<keyword evidence="1" id="KW-1133">Transmembrane helix</keyword>
<organism evidence="2 3">
    <name type="scientific">Papiliotrema laurentii</name>
    <name type="common">Cryptococcus laurentii</name>
    <dbReference type="NCBI Taxonomy" id="5418"/>
    <lineage>
        <taxon>Eukaryota</taxon>
        <taxon>Fungi</taxon>
        <taxon>Dikarya</taxon>
        <taxon>Basidiomycota</taxon>
        <taxon>Agaricomycotina</taxon>
        <taxon>Tremellomycetes</taxon>
        <taxon>Tremellales</taxon>
        <taxon>Rhynchogastremaceae</taxon>
        <taxon>Papiliotrema</taxon>
    </lineage>
</organism>
<evidence type="ECO:0000313" key="3">
    <source>
        <dbReference type="Proteomes" id="UP001182556"/>
    </source>
</evidence>
<keyword evidence="1" id="KW-0472">Membrane</keyword>
<dbReference type="InterPro" id="IPR029164">
    <property type="entry name" value="PIG-Y"/>
</dbReference>
<name>A0AAD9L6M7_PAPLA</name>
<dbReference type="Proteomes" id="UP001182556">
    <property type="component" value="Unassembled WGS sequence"/>
</dbReference>
<sequence length="94" mass="10805">MTGPANGHRSSRPLRRYGSRTLYGLSAAFVAIAMLALALCVSYFAPLSAFLPPWRIFDMLDQDKHYKYLVPLLIPTTTWFVIANWVGWEYFRFA</sequence>
<keyword evidence="1" id="KW-0812">Transmembrane</keyword>